<dbReference type="AlphaFoldDB" id="A0AA97DDP3"/>
<evidence type="ECO:0000313" key="9">
    <source>
        <dbReference type="Proteomes" id="UP001300604"/>
    </source>
</evidence>
<dbReference type="InterPro" id="IPR000807">
    <property type="entry name" value="ImidazoleglycerolP_deHydtase"/>
</dbReference>
<dbReference type="GO" id="GO:0000105">
    <property type="term" value="P:L-histidine biosynthetic process"/>
    <property type="evidence" value="ECO:0007669"/>
    <property type="project" value="UniProtKB-UniRule"/>
</dbReference>
<dbReference type="FunFam" id="3.30.230.40:FF:000003">
    <property type="entry name" value="Imidazoleglycerol-phosphate dehydratase HisB"/>
    <property type="match status" value="1"/>
</dbReference>
<reference evidence="8" key="1">
    <citation type="submission" date="2023-09" db="EMBL/GenBank/DDBJ databases">
        <authorList>
            <person name="Zeng C."/>
        </authorList>
    </citation>
    <scope>NUCLEOTIDE SEQUENCE</scope>
    <source>
        <strain evidence="8">ZCY20-5</strain>
    </source>
</reference>
<evidence type="ECO:0000256" key="2">
    <source>
        <dbReference type="ARBA" id="ARBA00016664"/>
    </source>
</evidence>
<dbReference type="InterPro" id="IPR020568">
    <property type="entry name" value="Ribosomal_Su5_D2-typ_SF"/>
</dbReference>
<accession>A0AA97DDP3</accession>
<dbReference type="NCBIfam" id="NF002111">
    <property type="entry name" value="PRK00951.2-1"/>
    <property type="match status" value="1"/>
</dbReference>
<reference evidence="8" key="2">
    <citation type="submission" date="2024-06" db="EMBL/GenBank/DDBJ databases">
        <title>Caproicibacterium argilliputei sp. nov, a novel caproic acid producing anaerobic bacterium isolated from pit mud.</title>
        <authorList>
            <person name="Xia S."/>
        </authorList>
    </citation>
    <scope>NUCLEOTIDE SEQUENCE</scope>
    <source>
        <strain evidence="8">ZCY20-5</strain>
    </source>
</reference>
<dbReference type="PANTHER" id="PTHR23133:SF2">
    <property type="entry name" value="IMIDAZOLEGLYCEROL-PHOSPHATE DEHYDRATASE"/>
    <property type="match status" value="1"/>
</dbReference>
<evidence type="ECO:0000256" key="4">
    <source>
        <dbReference type="ARBA" id="ARBA00023102"/>
    </source>
</evidence>
<gene>
    <name evidence="6 8" type="primary">hisB</name>
    <name evidence="8" type="ORF">PXC00_06915</name>
</gene>
<comment type="subcellular location">
    <subcellularLocation>
        <location evidence="6 7">Cytoplasm</location>
    </subcellularLocation>
</comment>
<evidence type="ECO:0000256" key="3">
    <source>
        <dbReference type="ARBA" id="ARBA00022605"/>
    </source>
</evidence>
<keyword evidence="4 6" id="KW-0368">Histidine biosynthesis</keyword>
<evidence type="ECO:0000256" key="6">
    <source>
        <dbReference type="HAMAP-Rule" id="MF_00076"/>
    </source>
</evidence>
<proteinExistence type="inferred from homology"/>
<dbReference type="PROSITE" id="PS00955">
    <property type="entry name" value="IGP_DEHYDRATASE_2"/>
    <property type="match status" value="1"/>
</dbReference>
<dbReference type="PROSITE" id="PS00954">
    <property type="entry name" value="IGP_DEHYDRATASE_1"/>
    <property type="match status" value="1"/>
</dbReference>
<dbReference type="EMBL" id="CP135996">
    <property type="protein sequence ID" value="WOC33593.1"/>
    <property type="molecule type" value="Genomic_DNA"/>
</dbReference>
<dbReference type="HAMAP" id="MF_00076">
    <property type="entry name" value="HisB"/>
    <property type="match status" value="1"/>
</dbReference>
<dbReference type="Pfam" id="PF00475">
    <property type="entry name" value="IGPD"/>
    <property type="match status" value="1"/>
</dbReference>
<dbReference type="PANTHER" id="PTHR23133">
    <property type="entry name" value="IMIDAZOLEGLYCEROL-PHOSPHATE DEHYDRATASE HIS7"/>
    <property type="match status" value="1"/>
</dbReference>
<dbReference type="KEGG" id="carl:PXC00_06915"/>
<dbReference type="Proteomes" id="UP001300604">
    <property type="component" value="Chromosome"/>
</dbReference>
<dbReference type="GO" id="GO:0005737">
    <property type="term" value="C:cytoplasm"/>
    <property type="evidence" value="ECO:0007669"/>
    <property type="project" value="UniProtKB-SubCell"/>
</dbReference>
<dbReference type="Gene3D" id="3.30.230.40">
    <property type="entry name" value="Imidazole glycerol phosphate dehydratase, domain 1"/>
    <property type="match status" value="2"/>
</dbReference>
<evidence type="ECO:0000256" key="7">
    <source>
        <dbReference type="RuleBase" id="RU000599"/>
    </source>
</evidence>
<keyword evidence="9" id="KW-1185">Reference proteome</keyword>
<keyword evidence="6" id="KW-0963">Cytoplasm</keyword>
<dbReference type="RefSeq" id="WP_275846317.1">
    <property type="nucleotide sequence ID" value="NZ_CP135996.1"/>
</dbReference>
<keyword evidence="5 6" id="KW-0456">Lyase</keyword>
<dbReference type="InterPro" id="IPR038494">
    <property type="entry name" value="IGPD_sf"/>
</dbReference>
<dbReference type="CDD" id="cd07914">
    <property type="entry name" value="IGPD"/>
    <property type="match status" value="1"/>
</dbReference>
<comment type="catalytic activity">
    <reaction evidence="6 7">
        <text>D-erythro-1-(imidazol-4-yl)glycerol 3-phosphate = 3-(imidazol-4-yl)-2-oxopropyl phosphate + H2O</text>
        <dbReference type="Rhea" id="RHEA:11040"/>
        <dbReference type="ChEBI" id="CHEBI:15377"/>
        <dbReference type="ChEBI" id="CHEBI:57766"/>
        <dbReference type="ChEBI" id="CHEBI:58278"/>
        <dbReference type="EC" id="4.2.1.19"/>
    </reaction>
</comment>
<dbReference type="InterPro" id="IPR020565">
    <property type="entry name" value="ImidazoleglycerP_deHydtase_CS"/>
</dbReference>
<dbReference type="FunFam" id="3.30.230.40:FF:000001">
    <property type="entry name" value="Imidazoleglycerol-phosphate dehydratase HisB"/>
    <property type="match status" value="1"/>
</dbReference>
<comment type="similarity">
    <text evidence="6 7">Belongs to the imidazoleglycerol-phosphate dehydratase family.</text>
</comment>
<name>A0AA97DDP3_9FIRM</name>
<sequence length="190" mass="20407">MRTSKQTRKTKETEITADLSLDGGAVTVSTGIGFFDHMLTAFAVHGGFGLNLSAKGDLFVDCHHTVEDTGIVLGKAFAEALGDKGGIARYGSFFIPMDEALAFTSLDISGRPYLVFDANFSQARVGEFDTCMTEEFLRAFAVNSGITLHCRVLYGTNAHHEIEAVFKSLGHALHQAVSVQKGTLSTKGIL</sequence>
<evidence type="ECO:0000256" key="5">
    <source>
        <dbReference type="ARBA" id="ARBA00023239"/>
    </source>
</evidence>
<keyword evidence="3 6" id="KW-0028">Amino-acid biosynthesis</keyword>
<dbReference type="NCBIfam" id="NF002114">
    <property type="entry name" value="PRK00951.2-4"/>
    <property type="match status" value="1"/>
</dbReference>
<comment type="pathway">
    <text evidence="1 6 7">Amino-acid biosynthesis; L-histidine biosynthesis; L-histidine from 5-phospho-alpha-D-ribose 1-diphosphate: step 6/9.</text>
</comment>
<evidence type="ECO:0000256" key="1">
    <source>
        <dbReference type="ARBA" id="ARBA00005047"/>
    </source>
</evidence>
<organism evidence="8 9">
    <name type="scientific">Caproicibacterium argilliputei</name>
    <dbReference type="NCBI Taxonomy" id="3030016"/>
    <lineage>
        <taxon>Bacteria</taxon>
        <taxon>Bacillati</taxon>
        <taxon>Bacillota</taxon>
        <taxon>Clostridia</taxon>
        <taxon>Eubacteriales</taxon>
        <taxon>Oscillospiraceae</taxon>
        <taxon>Caproicibacterium</taxon>
    </lineage>
</organism>
<dbReference type="GO" id="GO:0004424">
    <property type="term" value="F:imidazoleglycerol-phosphate dehydratase activity"/>
    <property type="evidence" value="ECO:0007669"/>
    <property type="project" value="UniProtKB-UniRule"/>
</dbReference>
<dbReference type="SUPFAM" id="SSF54211">
    <property type="entry name" value="Ribosomal protein S5 domain 2-like"/>
    <property type="match status" value="2"/>
</dbReference>
<protein>
    <recommendedName>
        <fullName evidence="2 6">Imidazoleglycerol-phosphate dehydratase</fullName>
        <shortName evidence="6">IGPD</shortName>
        <ecNumber evidence="6 7">4.2.1.19</ecNumber>
    </recommendedName>
</protein>
<evidence type="ECO:0000313" key="8">
    <source>
        <dbReference type="EMBL" id="WOC33593.1"/>
    </source>
</evidence>
<dbReference type="EC" id="4.2.1.19" evidence="6 7"/>